<dbReference type="AlphaFoldDB" id="A0A6A4NG87"/>
<dbReference type="Proteomes" id="UP000447434">
    <property type="component" value="Chromosome 20"/>
</dbReference>
<gene>
    <name evidence="1" type="ORF">Lalb_Chr20g0114511</name>
</gene>
<evidence type="ECO:0000313" key="1">
    <source>
        <dbReference type="EMBL" id="KAE9591093.1"/>
    </source>
</evidence>
<reference evidence="2" key="1">
    <citation type="journal article" date="2020" name="Nat. Commun.">
        <title>Genome sequence of the cluster root forming white lupin.</title>
        <authorList>
            <person name="Hufnagel B."/>
            <person name="Marques A."/>
            <person name="Soriano A."/>
            <person name="Marques L."/>
            <person name="Divol F."/>
            <person name="Doumas P."/>
            <person name="Sallet E."/>
            <person name="Mancinotti D."/>
            <person name="Carrere S."/>
            <person name="Marande W."/>
            <person name="Arribat S."/>
            <person name="Keller J."/>
            <person name="Huneau C."/>
            <person name="Blein T."/>
            <person name="Aime D."/>
            <person name="Laguerre M."/>
            <person name="Taylor J."/>
            <person name="Schubert V."/>
            <person name="Nelson M."/>
            <person name="Geu-Flores F."/>
            <person name="Crespi M."/>
            <person name="Gallardo-Guerrero K."/>
            <person name="Delaux P.-M."/>
            <person name="Salse J."/>
            <person name="Berges H."/>
            <person name="Guyot R."/>
            <person name="Gouzy J."/>
            <person name="Peret B."/>
        </authorList>
    </citation>
    <scope>NUCLEOTIDE SEQUENCE [LARGE SCALE GENOMIC DNA]</scope>
    <source>
        <strain evidence="2">cv. Amiga</strain>
    </source>
</reference>
<comment type="caution">
    <text evidence="1">The sequence shown here is derived from an EMBL/GenBank/DDBJ whole genome shotgun (WGS) entry which is preliminary data.</text>
</comment>
<proteinExistence type="predicted"/>
<protein>
    <submittedName>
        <fullName evidence="1">Uncharacterized protein</fullName>
    </submittedName>
</protein>
<evidence type="ECO:0000313" key="2">
    <source>
        <dbReference type="Proteomes" id="UP000447434"/>
    </source>
</evidence>
<sequence length="49" mass="5631">MIKVRMTESARPRLLIKMRLTESARPRRIGHLTEILVGYLAEPSMGHLT</sequence>
<organism evidence="1 2">
    <name type="scientific">Lupinus albus</name>
    <name type="common">White lupine</name>
    <name type="synonym">Lupinus termis</name>
    <dbReference type="NCBI Taxonomy" id="3870"/>
    <lineage>
        <taxon>Eukaryota</taxon>
        <taxon>Viridiplantae</taxon>
        <taxon>Streptophyta</taxon>
        <taxon>Embryophyta</taxon>
        <taxon>Tracheophyta</taxon>
        <taxon>Spermatophyta</taxon>
        <taxon>Magnoliopsida</taxon>
        <taxon>eudicotyledons</taxon>
        <taxon>Gunneridae</taxon>
        <taxon>Pentapetalae</taxon>
        <taxon>rosids</taxon>
        <taxon>fabids</taxon>
        <taxon>Fabales</taxon>
        <taxon>Fabaceae</taxon>
        <taxon>Papilionoideae</taxon>
        <taxon>50 kb inversion clade</taxon>
        <taxon>genistoids sensu lato</taxon>
        <taxon>core genistoids</taxon>
        <taxon>Genisteae</taxon>
        <taxon>Lupinus</taxon>
    </lineage>
</organism>
<accession>A0A6A4NG87</accession>
<name>A0A6A4NG87_LUPAL</name>
<dbReference type="EMBL" id="WOCE01000020">
    <property type="protein sequence ID" value="KAE9591093.1"/>
    <property type="molecule type" value="Genomic_DNA"/>
</dbReference>
<keyword evidence="2" id="KW-1185">Reference proteome</keyword>